<dbReference type="EMBL" id="JAAVLW010000003">
    <property type="protein sequence ID" value="NOJ46636.1"/>
    <property type="molecule type" value="Genomic_DNA"/>
</dbReference>
<feature type="compositionally biased region" description="Polar residues" evidence="1">
    <location>
        <begin position="66"/>
        <end position="76"/>
    </location>
</feature>
<dbReference type="RefSeq" id="WP_171709525.1">
    <property type="nucleotide sequence ID" value="NZ_JAAVLW010000003.1"/>
</dbReference>
<organism evidence="3 4">
    <name type="scientific">Bradyrhizobium archetypum</name>
    <dbReference type="NCBI Taxonomy" id="2721160"/>
    <lineage>
        <taxon>Bacteria</taxon>
        <taxon>Pseudomonadati</taxon>
        <taxon>Pseudomonadota</taxon>
        <taxon>Alphaproteobacteria</taxon>
        <taxon>Hyphomicrobiales</taxon>
        <taxon>Nitrobacteraceae</taxon>
        <taxon>Bradyrhizobium</taxon>
    </lineage>
</organism>
<feature type="region of interest" description="Disordered" evidence="1">
    <location>
        <begin position="14"/>
        <end position="94"/>
    </location>
</feature>
<evidence type="ECO:0000256" key="1">
    <source>
        <dbReference type="SAM" id="MobiDB-lite"/>
    </source>
</evidence>
<reference evidence="3 4" key="1">
    <citation type="submission" date="2020-03" db="EMBL/GenBank/DDBJ databases">
        <title>Bradyrhizobium diversity isolated from nodules of Muelleranthus trifoliolatus.</title>
        <authorList>
            <person name="Klepa M."/>
            <person name="Helene L."/>
            <person name="Hungria M."/>
        </authorList>
    </citation>
    <scope>NUCLEOTIDE SEQUENCE [LARGE SCALE GENOMIC DNA]</scope>
    <source>
        <strain evidence="3 4">WSM 1744</strain>
    </source>
</reference>
<proteinExistence type="predicted"/>
<evidence type="ECO:0000313" key="4">
    <source>
        <dbReference type="Proteomes" id="UP000528734"/>
    </source>
</evidence>
<protein>
    <submittedName>
        <fullName evidence="3">Uncharacterized protein</fullName>
    </submittedName>
</protein>
<gene>
    <name evidence="3" type="ORF">HCN50_10330</name>
</gene>
<name>A0A7Y4M1N3_9BRAD</name>
<comment type="caution">
    <text evidence="3">The sequence shown here is derived from an EMBL/GenBank/DDBJ whole genome shotgun (WGS) entry which is preliminary data.</text>
</comment>
<dbReference type="AlphaFoldDB" id="A0A7Y4M1N3"/>
<feature type="chain" id="PRO_5030962600" evidence="2">
    <location>
        <begin position="21"/>
        <end position="94"/>
    </location>
</feature>
<keyword evidence="2" id="KW-0732">Signal</keyword>
<evidence type="ECO:0000256" key="2">
    <source>
        <dbReference type="SAM" id="SignalP"/>
    </source>
</evidence>
<sequence>MTRAAAAILIAVMGVGTASAQSTAPSGEKQETACTTSPAATSGSGEEKTSNSQTVGKSAVLPDAGGTNSAAPTVQSGEKPLKVSPDCPPDSRPK</sequence>
<dbReference type="Proteomes" id="UP000528734">
    <property type="component" value="Unassembled WGS sequence"/>
</dbReference>
<evidence type="ECO:0000313" key="3">
    <source>
        <dbReference type="EMBL" id="NOJ46636.1"/>
    </source>
</evidence>
<accession>A0A7Y4M1N3</accession>
<keyword evidence="4" id="KW-1185">Reference proteome</keyword>
<feature type="signal peptide" evidence="2">
    <location>
        <begin position="1"/>
        <end position="20"/>
    </location>
</feature>
<feature type="compositionally biased region" description="Polar residues" evidence="1">
    <location>
        <begin position="32"/>
        <end position="56"/>
    </location>
</feature>